<dbReference type="eggNOG" id="ENOG5031W5P">
    <property type="taxonomic scope" value="Bacteria"/>
</dbReference>
<dbReference type="RefSeq" id="WP_005206083.1">
    <property type="nucleotide sequence ID" value="NZ_BAFC01000065.1"/>
</dbReference>
<proteinExistence type="predicted"/>
<keyword evidence="2" id="KW-1185">Reference proteome</keyword>
<gene>
    <name evidence="1" type="ORF">GOSPT_065_00040</name>
</gene>
<dbReference type="EMBL" id="BAFC01000065">
    <property type="protein sequence ID" value="GAB39388.1"/>
    <property type="molecule type" value="Genomic_DNA"/>
</dbReference>
<organism evidence="1 2">
    <name type="scientific">Gordonia sputi NBRC 100414</name>
    <dbReference type="NCBI Taxonomy" id="1089453"/>
    <lineage>
        <taxon>Bacteria</taxon>
        <taxon>Bacillati</taxon>
        <taxon>Actinomycetota</taxon>
        <taxon>Actinomycetes</taxon>
        <taxon>Mycobacteriales</taxon>
        <taxon>Gordoniaceae</taxon>
        <taxon>Gordonia</taxon>
    </lineage>
</organism>
<reference evidence="1 2" key="1">
    <citation type="submission" date="2012-02" db="EMBL/GenBank/DDBJ databases">
        <title>Whole genome shotgun sequence of Gordonia sputi NBRC 100414.</title>
        <authorList>
            <person name="Yoshida I."/>
            <person name="Hosoyama A."/>
            <person name="Tsuchikane K."/>
            <person name="Katsumata H."/>
            <person name="Yamazaki S."/>
            <person name="Fujita N."/>
        </authorList>
    </citation>
    <scope>NUCLEOTIDE SEQUENCE [LARGE SCALE GENOMIC DNA]</scope>
    <source>
        <strain evidence="1 2">NBRC 100414</strain>
    </source>
</reference>
<dbReference type="Gene3D" id="1.25.10.10">
    <property type="entry name" value="Leucine-rich Repeat Variant"/>
    <property type="match status" value="1"/>
</dbReference>
<dbReference type="InterPro" id="IPR021133">
    <property type="entry name" value="HEAT_type_2"/>
</dbReference>
<protein>
    <recommendedName>
        <fullName evidence="3">HEAT repeat domain-containing protein</fullName>
    </recommendedName>
</protein>
<name>H5U0Y0_9ACTN</name>
<accession>H5U0Y0</accession>
<evidence type="ECO:0000313" key="1">
    <source>
        <dbReference type="EMBL" id="GAB39388.1"/>
    </source>
</evidence>
<comment type="caution">
    <text evidence="1">The sequence shown here is derived from an EMBL/GenBank/DDBJ whole genome shotgun (WGS) entry which is preliminary data.</text>
</comment>
<dbReference type="SUPFAM" id="SSF48371">
    <property type="entry name" value="ARM repeat"/>
    <property type="match status" value="1"/>
</dbReference>
<dbReference type="InterPro" id="IPR016024">
    <property type="entry name" value="ARM-type_fold"/>
</dbReference>
<dbReference type="AlphaFoldDB" id="H5U0Y0"/>
<evidence type="ECO:0000313" key="2">
    <source>
        <dbReference type="Proteomes" id="UP000005845"/>
    </source>
</evidence>
<dbReference type="Proteomes" id="UP000005845">
    <property type="component" value="Unassembled WGS sequence"/>
</dbReference>
<dbReference type="InterPro" id="IPR011989">
    <property type="entry name" value="ARM-like"/>
</dbReference>
<evidence type="ECO:0008006" key="3">
    <source>
        <dbReference type="Google" id="ProtNLM"/>
    </source>
</evidence>
<dbReference type="PROSITE" id="PS50077">
    <property type="entry name" value="HEAT_REPEAT"/>
    <property type="match status" value="1"/>
</dbReference>
<sequence>MEPTPEWIAAHAALSADITKISKRHGLRFRQMRDLVNTTERYPALIPMLIDWVRNVEEYSGLTDHRDLANFRDGLYRSLTTIDAMGTDAVPLLMEQYYLNPPLPEINSFAIGNALLYLAVPSDYEQMAKLGADRSLGSGRAAILEWLVKQGLPEGLQVVVDQLDDPSVRPLGIRAIRQYKPLPSGLRPVVAQYLDDPDSEVRKQARATLKKLPD</sequence>